<dbReference type="GO" id="GO:0016853">
    <property type="term" value="F:isomerase activity"/>
    <property type="evidence" value="ECO:0007669"/>
    <property type="project" value="UniProtKB-KW"/>
</dbReference>
<comment type="caution">
    <text evidence="1">The sequence shown here is derived from an EMBL/GenBank/DDBJ whole genome shotgun (WGS) entry which is preliminary data.</text>
</comment>
<dbReference type="AlphaFoldDB" id="A0A8J7G7Z8"/>
<keyword evidence="2" id="KW-1185">Reference proteome</keyword>
<evidence type="ECO:0000313" key="1">
    <source>
        <dbReference type="EMBL" id="MBF4499829.1"/>
    </source>
</evidence>
<dbReference type="Proteomes" id="UP000622653">
    <property type="component" value="Unassembled WGS sequence"/>
</dbReference>
<proteinExistence type="predicted"/>
<keyword evidence="1" id="KW-0413">Isomerase</keyword>
<protein>
    <submittedName>
        <fullName evidence="1">Peptidyl-prolyl cis-trans isomerase</fullName>
    </submittedName>
</protein>
<name>A0A8J7G7Z8_9BACL</name>
<evidence type="ECO:0000313" key="2">
    <source>
        <dbReference type="Proteomes" id="UP000622653"/>
    </source>
</evidence>
<gene>
    <name evidence="1" type="ORF">IRY55_00535</name>
</gene>
<accession>A0A8J7G7Z8</accession>
<organism evidence="1 2">
    <name type="scientific">Savagea serpentis</name>
    <dbReference type="NCBI Taxonomy" id="2785297"/>
    <lineage>
        <taxon>Bacteria</taxon>
        <taxon>Bacillati</taxon>
        <taxon>Bacillota</taxon>
        <taxon>Bacilli</taxon>
        <taxon>Bacillales</taxon>
        <taxon>Caryophanaceae</taxon>
        <taxon>Savagea</taxon>
    </lineage>
</organism>
<dbReference type="EMBL" id="JADKPV010000001">
    <property type="protein sequence ID" value="MBF4499829.1"/>
    <property type="molecule type" value="Genomic_DNA"/>
</dbReference>
<reference evidence="1" key="1">
    <citation type="submission" date="2020-11" db="EMBL/GenBank/DDBJ databases">
        <title>Multidrug resistant novel bacterium Savagea serpentis sp. nov., isolated from the scats of a vine snake (Ahaetulla nasuta).</title>
        <authorList>
            <person name="Venkata Ramana V."/>
            <person name="Vikas Patil S."/>
            <person name="Yogita Lugani V."/>
        </authorList>
    </citation>
    <scope>NUCLEOTIDE SEQUENCE</scope>
    <source>
        <strain evidence="1">SN6</strain>
    </source>
</reference>
<sequence length="166" mass="19254">MNFMVPIKGKVQFAITLDPTVWIFDDRRIDLEQFFHTTYEEIDEDTKYLQGMGKHWSREIMEGSTAPPTLKAEETFSLKKELKDTLGIHFKHFLKNAEPHEDATTIVFEQTTGEEVAIPYDRLNDVILQYSLRGKPLREDGPIYVLFADGSNVKDPIRHVQAIRIE</sequence>
<dbReference type="RefSeq" id="WP_194561308.1">
    <property type="nucleotide sequence ID" value="NZ_JADKPV010000001.1"/>
</dbReference>